<feature type="domain" description="RGS" evidence="2">
    <location>
        <begin position="300"/>
        <end position="415"/>
    </location>
</feature>
<dbReference type="InterPro" id="IPR047017">
    <property type="entry name" value="RGS6/7/9/11_DHEX_sf"/>
</dbReference>
<dbReference type="SMART" id="SM00315">
    <property type="entry name" value="RGS"/>
    <property type="match status" value="1"/>
</dbReference>
<dbReference type="PANTHER" id="PTHR45746:SF8">
    <property type="entry name" value="REGULATOR OF G PROTEIN-SIGNALING 9A"/>
    <property type="match status" value="1"/>
</dbReference>
<sequence length="477" mass="55924">MTIRSNRDHAQHYRPRMTCLKKVEALVVEMQDSKSGVTATEQKLNVTTIPHVMTGQDILAWIANKMKMDAEEAQALGTMLVAYGYIYPLQDHKKLILKPDGSFFRFQTPYFWPVQKWQAEDIDYAIYLAKRNMRKKGTLEVYEQARYNEFHKWLNPKWDFIVMQATEQYRANKQRQKADRVVFDCQERAYWIVQRPPPRAHSALDCMDRLVDPNDETRTYDHYRRTTIYLQQAMARSRVKSTVSLGALVKYINTYKNHDPFLAPCTPSNPWLSEDDTYWELNLPTVEVPTKMRVERWSFSLMDLFNDPRGRKDFKLFLKKEFSGENMAFWEAAEDMVWGSAASMADQSQTIFKTFLIPGAPRWINIDGRTMGLTVKGLEHPHRYVLDAAQTHVFLLMKKDTFFRYLKSPVYKDMQKRAIVPPLHNYSDAQVEQNARNRRPGTDPILIWQQLETERKAADLAGKPVDISTIKNKIDRK</sequence>
<protein>
    <submittedName>
        <fullName evidence="5">Regulator of G-protein signaling 9a</fullName>
    </submittedName>
</protein>
<dbReference type="InterPro" id="IPR015898">
    <property type="entry name" value="G-protein_gamma-like_dom"/>
</dbReference>
<keyword evidence="1" id="KW-0734">Signal transduction inhibitor</keyword>
<dbReference type="SUPFAM" id="SSF48670">
    <property type="entry name" value="Transducin (heterotrimeric G protein), gamma chain"/>
    <property type="match status" value="1"/>
</dbReference>
<dbReference type="PRINTS" id="PR01301">
    <property type="entry name" value="RGSPROTEIN"/>
</dbReference>
<dbReference type="GeneID" id="105900010"/>
<evidence type="ECO:0000259" key="2">
    <source>
        <dbReference type="PROSITE" id="PS50132"/>
    </source>
</evidence>
<dbReference type="SMART" id="SM00049">
    <property type="entry name" value="DEP"/>
    <property type="match status" value="1"/>
</dbReference>
<dbReference type="InterPro" id="IPR036388">
    <property type="entry name" value="WH-like_DNA-bd_sf"/>
</dbReference>
<evidence type="ECO:0000256" key="1">
    <source>
        <dbReference type="ARBA" id="ARBA00022700"/>
    </source>
</evidence>
<dbReference type="PANTHER" id="PTHR45746">
    <property type="entry name" value="LP21163P"/>
    <property type="match status" value="1"/>
</dbReference>
<dbReference type="Gene3D" id="1.10.167.10">
    <property type="entry name" value="Regulator of G-protein Signalling 4, domain 2"/>
    <property type="match status" value="1"/>
</dbReference>
<dbReference type="Pfam" id="PF18148">
    <property type="entry name" value="RGS_DHEX"/>
    <property type="match status" value="1"/>
</dbReference>
<dbReference type="SUPFAM" id="SSF48097">
    <property type="entry name" value="Regulator of G-protein signaling, RGS"/>
    <property type="match status" value="1"/>
</dbReference>
<dbReference type="CDD" id="cd04450">
    <property type="entry name" value="DEP_RGS7-like"/>
    <property type="match status" value="1"/>
</dbReference>
<dbReference type="InterPro" id="IPR016137">
    <property type="entry name" value="RGS"/>
</dbReference>
<dbReference type="GO" id="GO:0005096">
    <property type="term" value="F:GTPase activator activity"/>
    <property type="evidence" value="ECO:0007669"/>
    <property type="project" value="TreeGrafter"/>
</dbReference>
<dbReference type="PROSITE" id="PS50132">
    <property type="entry name" value="RGS"/>
    <property type="match status" value="1"/>
</dbReference>
<dbReference type="GO" id="GO:0035556">
    <property type="term" value="P:intracellular signal transduction"/>
    <property type="evidence" value="ECO:0007669"/>
    <property type="project" value="InterPro"/>
</dbReference>
<dbReference type="InterPro" id="IPR040759">
    <property type="entry name" value="RGS_DHEX"/>
</dbReference>
<proteinExistence type="predicted"/>
<dbReference type="GO" id="GO:0043005">
    <property type="term" value="C:neuron projection"/>
    <property type="evidence" value="ECO:0007669"/>
    <property type="project" value="TreeGrafter"/>
</dbReference>
<dbReference type="InterPro" id="IPR000591">
    <property type="entry name" value="DEP_dom"/>
</dbReference>
<dbReference type="CDD" id="cd00068">
    <property type="entry name" value="GGL"/>
    <property type="match status" value="1"/>
</dbReference>
<dbReference type="AlphaFoldDB" id="A0A6P3VWA1"/>
<dbReference type="CTD" id="767636"/>
<dbReference type="Pfam" id="PF00631">
    <property type="entry name" value="G-gamma"/>
    <property type="match status" value="1"/>
</dbReference>
<dbReference type="GO" id="GO:0009968">
    <property type="term" value="P:negative regulation of signal transduction"/>
    <property type="evidence" value="ECO:0007669"/>
    <property type="project" value="UniProtKB-KW"/>
</dbReference>
<dbReference type="RefSeq" id="XP_012682714.1">
    <property type="nucleotide sequence ID" value="XM_012827260.3"/>
</dbReference>
<dbReference type="InterPro" id="IPR036305">
    <property type="entry name" value="RGS_sf"/>
</dbReference>
<accession>A0A6P3VWA1</accession>
<keyword evidence="4" id="KW-1185">Reference proteome</keyword>
<evidence type="ECO:0000313" key="4">
    <source>
        <dbReference type="Proteomes" id="UP000515152"/>
    </source>
</evidence>
<feature type="domain" description="DEP" evidence="3">
    <location>
        <begin position="33"/>
        <end position="108"/>
    </location>
</feature>
<organism evidence="4 5">
    <name type="scientific">Clupea harengus</name>
    <name type="common">Atlantic herring</name>
    <dbReference type="NCBI Taxonomy" id="7950"/>
    <lineage>
        <taxon>Eukaryota</taxon>
        <taxon>Metazoa</taxon>
        <taxon>Chordata</taxon>
        <taxon>Craniata</taxon>
        <taxon>Vertebrata</taxon>
        <taxon>Euteleostomi</taxon>
        <taxon>Actinopterygii</taxon>
        <taxon>Neopterygii</taxon>
        <taxon>Teleostei</taxon>
        <taxon>Clupei</taxon>
        <taxon>Clupeiformes</taxon>
        <taxon>Clupeoidei</taxon>
        <taxon>Clupeidae</taxon>
        <taxon>Clupea</taxon>
    </lineage>
</organism>
<name>A0A6P3VWA1_CLUHA</name>
<dbReference type="KEGG" id="char:105900010"/>
<dbReference type="InterPro" id="IPR047016">
    <property type="entry name" value="RGS6/7/9/11"/>
</dbReference>
<dbReference type="Pfam" id="PF00615">
    <property type="entry name" value="RGS"/>
    <property type="match status" value="1"/>
</dbReference>
<dbReference type="Gene3D" id="4.10.260.10">
    <property type="entry name" value="Transducin (heterotrimeric G protein), gamma chain"/>
    <property type="match status" value="1"/>
</dbReference>
<dbReference type="InterPro" id="IPR036390">
    <property type="entry name" value="WH_DNA-bd_sf"/>
</dbReference>
<evidence type="ECO:0000313" key="5">
    <source>
        <dbReference type="RefSeq" id="XP_012682714.1"/>
    </source>
</evidence>
<dbReference type="GO" id="GO:0005886">
    <property type="term" value="C:plasma membrane"/>
    <property type="evidence" value="ECO:0007669"/>
    <property type="project" value="TreeGrafter"/>
</dbReference>
<dbReference type="GO" id="GO:0008277">
    <property type="term" value="P:regulation of G protein-coupled receptor signaling pathway"/>
    <property type="evidence" value="ECO:0007669"/>
    <property type="project" value="InterPro"/>
</dbReference>
<dbReference type="SMART" id="SM00224">
    <property type="entry name" value="GGL"/>
    <property type="match status" value="1"/>
</dbReference>
<dbReference type="Proteomes" id="UP000515152">
    <property type="component" value="Chromosome 1"/>
</dbReference>
<dbReference type="OrthoDB" id="196547at2759"/>
<dbReference type="GO" id="GO:0007186">
    <property type="term" value="P:G protein-coupled receptor signaling pathway"/>
    <property type="evidence" value="ECO:0007669"/>
    <property type="project" value="InterPro"/>
</dbReference>
<dbReference type="SMART" id="SM01224">
    <property type="entry name" value="G_gamma"/>
    <property type="match status" value="1"/>
</dbReference>
<gene>
    <name evidence="5" type="primary">rgs9a</name>
</gene>
<dbReference type="SUPFAM" id="SSF46785">
    <property type="entry name" value="Winged helix' DNA-binding domain"/>
    <property type="match status" value="1"/>
</dbReference>
<dbReference type="PROSITE" id="PS50186">
    <property type="entry name" value="DEP"/>
    <property type="match status" value="1"/>
</dbReference>
<dbReference type="Gene3D" id="1.10.10.10">
    <property type="entry name" value="Winged helix-like DNA-binding domain superfamily/Winged helix DNA-binding domain"/>
    <property type="match status" value="1"/>
</dbReference>
<dbReference type="GO" id="GO:0005737">
    <property type="term" value="C:cytoplasm"/>
    <property type="evidence" value="ECO:0007669"/>
    <property type="project" value="TreeGrafter"/>
</dbReference>
<reference evidence="5" key="1">
    <citation type="submission" date="2025-08" db="UniProtKB">
        <authorList>
            <consortium name="RefSeq"/>
        </authorList>
    </citation>
    <scope>IDENTIFICATION</scope>
</reference>
<dbReference type="InterPro" id="IPR044926">
    <property type="entry name" value="RGS_subdomain_2"/>
</dbReference>
<dbReference type="InterPro" id="IPR036284">
    <property type="entry name" value="GGL_sf"/>
</dbReference>
<dbReference type="Pfam" id="PF00610">
    <property type="entry name" value="DEP"/>
    <property type="match status" value="1"/>
</dbReference>
<dbReference type="Gene3D" id="1.10.1240.60">
    <property type="match status" value="1"/>
</dbReference>
<evidence type="ECO:0000259" key="3">
    <source>
        <dbReference type="PROSITE" id="PS50186"/>
    </source>
</evidence>